<comment type="caution">
    <text evidence="2">The sequence shown here is derived from an EMBL/GenBank/DDBJ whole genome shotgun (WGS) entry which is preliminary data.</text>
</comment>
<dbReference type="PANTHER" id="PTHR47937:SF2">
    <property type="entry name" value="PENTATRICOPEPTIDE (PPR) REPEAT-CONTAINING PROTEIN, PF01535'-RELATED"/>
    <property type="match status" value="1"/>
</dbReference>
<proteinExistence type="predicted"/>
<dbReference type="AlphaFoldDB" id="A0A8S0SL72"/>
<dbReference type="NCBIfam" id="TIGR00756">
    <property type="entry name" value="PPR"/>
    <property type="match status" value="1"/>
</dbReference>
<dbReference type="InterPro" id="IPR052308">
    <property type="entry name" value="PPR_domain-containing"/>
</dbReference>
<dbReference type="InterPro" id="IPR011990">
    <property type="entry name" value="TPR-like_helical_dom_sf"/>
</dbReference>
<organism evidence="2 3">
    <name type="scientific">Olea europaea subsp. europaea</name>
    <dbReference type="NCBI Taxonomy" id="158383"/>
    <lineage>
        <taxon>Eukaryota</taxon>
        <taxon>Viridiplantae</taxon>
        <taxon>Streptophyta</taxon>
        <taxon>Embryophyta</taxon>
        <taxon>Tracheophyta</taxon>
        <taxon>Spermatophyta</taxon>
        <taxon>Magnoliopsida</taxon>
        <taxon>eudicotyledons</taxon>
        <taxon>Gunneridae</taxon>
        <taxon>Pentapetalae</taxon>
        <taxon>asterids</taxon>
        <taxon>lamiids</taxon>
        <taxon>Lamiales</taxon>
        <taxon>Oleaceae</taxon>
        <taxon>Oleeae</taxon>
        <taxon>Olea</taxon>
    </lineage>
</organism>
<dbReference type="Gramene" id="OE9A071435T1">
    <property type="protein sequence ID" value="OE9A071435C1"/>
    <property type="gene ID" value="OE9A071435"/>
</dbReference>
<dbReference type="InterPro" id="IPR002885">
    <property type="entry name" value="PPR_rpt"/>
</dbReference>
<keyword evidence="1" id="KW-0677">Repeat</keyword>
<protein>
    <recommendedName>
        <fullName evidence="4">Pentatricopeptide repeat-containing protein</fullName>
    </recommendedName>
</protein>
<evidence type="ECO:0000313" key="2">
    <source>
        <dbReference type="EMBL" id="CAA2993663.1"/>
    </source>
</evidence>
<dbReference type="Pfam" id="PF01535">
    <property type="entry name" value="PPR"/>
    <property type="match status" value="2"/>
</dbReference>
<dbReference type="Proteomes" id="UP000594638">
    <property type="component" value="Unassembled WGS sequence"/>
</dbReference>
<evidence type="ECO:0000256" key="1">
    <source>
        <dbReference type="ARBA" id="ARBA00022737"/>
    </source>
</evidence>
<name>A0A8S0SL72_OLEEU</name>
<accession>A0A8S0SL72</accession>
<evidence type="ECO:0000313" key="3">
    <source>
        <dbReference type="Proteomes" id="UP000594638"/>
    </source>
</evidence>
<keyword evidence="3" id="KW-1185">Reference proteome</keyword>
<dbReference type="Gene3D" id="1.25.40.10">
    <property type="entry name" value="Tetratricopeptide repeat domain"/>
    <property type="match status" value="1"/>
</dbReference>
<reference evidence="2 3" key="1">
    <citation type="submission" date="2019-12" db="EMBL/GenBank/DDBJ databases">
        <authorList>
            <person name="Alioto T."/>
            <person name="Alioto T."/>
            <person name="Gomez Garrido J."/>
        </authorList>
    </citation>
    <scope>NUCLEOTIDE SEQUENCE [LARGE SCALE GENOMIC DNA]</scope>
</reference>
<gene>
    <name evidence="2" type="ORF">OLEA9_A071435</name>
</gene>
<evidence type="ECO:0008006" key="4">
    <source>
        <dbReference type="Google" id="ProtNLM"/>
    </source>
</evidence>
<dbReference type="PANTHER" id="PTHR47937">
    <property type="entry name" value="PLASTID TRANSCRIPTIONALLY ACTIVE CHROMOSOME 2-LIKE PROTEIN"/>
    <property type="match status" value="1"/>
</dbReference>
<sequence length="130" mass="15130">MVPATRNVLLETLLRHDEKQEAWKLFHNMLDDHTRPSSEDVNSDTINMMLNKCFKEGKIMEAIDVFKRTGKVEKLKPFMMDVAGFKNMITRTLIEAYINVDNIENMLEKYSKMVEAGLRVIPAYAIQVYD</sequence>
<dbReference type="OrthoDB" id="1093172at2759"/>
<dbReference type="EMBL" id="CACTIH010005453">
    <property type="protein sequence ID" value="CAA2993663.1"/>
    <property type="molecule type" value="Genomic_DNA"/>
</dbReference>